<comment type="subcellular location">
    <subcellularLocation>
        <location evidence="2">Cell membrane</location>
    </subcellularLocation>
    <subcellularLocation>
        <location evidence="1">Secreted</location>
        <location evidence="1">Cell wall</location>
    </subcellularLocation>
</comment>
<feature type="compositionally biased region" description="Low complexity" evidence="16">
    <location>
        <begin position="311"/>
        <end position="324"/>
    </location>
</feature>
<evidence type="ECO:0000256" key="14">
    <source>
        <dbReference type="ARBA" id="ARBA00042373"/>
    </source>
</evidence>
<evidence type="ECO:0000256" key="15">
    <source>
        <dbReference type="ARBA" id="ARBA00043078"/>
    </source>
</evidence>
<evidence type="ECO:0000256" key="3">
    <source>
        <dbReference type="ARBA" id="ARBA00022475"/>
    </source>
</evidence>
<dbReference type="SUPFAM" id="SSF51445">
    <property type="entry name" value="(Trans)glycosidases"/>
    <property type="match status" value="1"/>
</dbReference>
<keyword evidence="11" id="KW-0961">Cell wall biogenesis/degradation</keyword>
<keyword evidence="19" id="KW-1185">Reference proteome</keyword>
<dbReference type="Pfam" id="PF00332">
    <property type="entry name" value="Glyco_hydro_17"/>
    <property type="match status" value="1"/>
</dbReference>
<dbReference type="EMBL" id="AP027081">
    <property type="protein sequence ID" value="BDU77997.1"/>
    <property type="molecule type" value="Genomic_DNA"/>
</dbReference>
<dbReference type="InterPro" id="IPR000490">
    <property type="entry name" value="Glyco_hydro_17"/>
</dbReference>
<keyword evidence="12" id="KW-0624">Polysaccharide degradation</keyword>
<reference evidence="18" key="1">
    <citation type="journal article" date="2023" name="Int. J. Syst. Evol. Microbiol.">
        <title>Mesoterricola silvestris gen. nov., sp. nov., Mesoterricola sediminis sp. nov., Geothrix oryzae sp. nov., Geothrix edaphica sp. nov., Geothrix rubra sp. nov., and Geothrix limicola sp. nov., six novel members of Acidobacteriota isolated from soils.</title>
        <authorList>
            <person name="Itoh H."/>
            <person name="Sugisawa Y."/>
            <person name="Mise K."/>
            <person name="Xu Z."/>
            <person name="Kuniyasu M."/>
            <person name="Ushijima N."/>
            <person name="Kawano K."/>
            <person name="Kobayashi E."/>
            <person name="Shiratori Y."/>
            <person name="Masuda Y."/>
            <person name="Senoo K."/>
        </authorList>
    </citation>
    <scope>NUCLEOTIDE SEQUENCE</scope>
    <source>
        <strain evidence="18">W786</strain>
    </source>
</reference>
<dbReference type="KEGG" id="msea:METESE_29550"/>
<dbReference type="GO" id="GO:0005886">
    <property type="term" value="C:plasma membrane"/>
    <property type="evidence" value="ECO:0007669"/>
    <property type="project" value="UniProtKB-SubCell"/>
</dbReference>
<dbReference type="Proteomes" id="UP001228113">
    <property type="component" value="Chromosome"/>
</dbReference>
<evidence type="ECO:0000256" key="12">
    <source>
        <dbReference type="ARBA" id="ARBA00023326"/>
    </source>
</evidence>
<dbReference type="RefSeq" id="WP_243345865.1">
    <property type="nucleotide sequence ID" value="NZ_AP027081.1"/>
</dbReference>
<feature type="region of interest" description="Disordered" evidence="16">
    <location>
        <begin position="304"/>
        <end position="324"/>
    </location>
</feature>
<feature type="signal peptide" evidence="17">
    <location>
        <begin position="1"/>
        <end position="19"/>
    </location>
</feature>
<keyword evidence="8" id="KW-0472">Membrane</keyword>
<keyword evidence="3" id="KW-1003">Cell membrane</keyword>
<evidence type="ECO:0000256" key="16">
    <source>
        <dbReference type="SAM" id="MobiDB-lite"/>
    </source>
</evidence>
<evidence type="ECO:0000256" key="2">
    <source>
        <dbReference type="ARBA" id="ARBA00004236"/>
    </source>
</evidence>
<keyword evidence="7" id="KW-0378">Hydrolase</keyword>
<dbReference type="Gene3D" id="3.20.20.80">
    <property type="entry name" value="Glycosidases"/>
    <property type="match status" value="1"/>
</dbReference>
<sequence>MRIPRPLILLLAAPLCAQAAPDLARQAWWGPAVCYSGYREGQDPDKQLYPSPAQVLEDLRILDREWKLIRLYGSDRHAADVLAQIRAHKLGLRVMLGMWLSGKPGKAEENERQVAEGIRLAKAYPDVVVAVSVGNEALVDWSDHKLTEADVIGFVKRVKAAVPCRVTVADDFLYWVKPGTKLAAEVDFITLHSYPMWGRQDIDEAFGTTVDKFEAVRKAHPGSTIVFGEVGWATFTDSNPQHVPGAGSEAKQDRYFREMNAWAKAKGVTTFFFEAFDEPWKGKGTEGHWGLFSVDRKAKPAVLPRYPELRPGGPTTPGQGPVGN</sequence>
<dbReference type="AlphaFoldDB" id="A0AA48GUR8"/>
<evidence type="ECO:0000256" key="6">
    <source>
        <dbReference type="ARBA" id="ARBA00022729"/>
    </source>
</evidence>
<dbReference type="GO" id="GO:0071555">
    <property type="term" value="P:cell wall organization"/>
    <property type="evidence" value="ECO:0007669"/>
    <property type="project" value="UniProtKB-KW"/>
</dbReference>
<evidence type="ECO:0000256" key="1">
    <source>
        <dbReference type="ARBA" id="ARBA00004191"/>
    </source>
</evidence>
<evidence type="ECO:0000256" key="9">
    <source>
        <dbReference type="ARBA" id="ARBA00023180"/>
    </source>
</evidence>
<protein>
    <recommendedName>
        <fullName evidence="15">Endo-1,3-beta-glucanase btgC</fullName>
    </recommendedName>
    <alternativeName>
        <fullName evidence="14">Laminarinase btgC</fullName>
    </alternativeName>
</protein>
<organism evidence="18 19">
    <name type="scientific">Mesoterricola sediminis</name>
    <dbReference type="NCBI Taxonomy" id="2927980"/>
    <lineage>
        <taxon>Bacteria</taxon>
        <taxon>Pseudomonadati</taxon>
        <taxon>Acidobacteriota</taxon>
        <taxon>Holophagae</taxon>
        <taxon>Holophagales</taxon>
        <taxon>Holophagaceae</taxon>
        <taxon>Mesoterricola</taxon>
    </lineage>
</organism>
<evidence type="ECO:0000256" key="4">
    <source>
        <dbReference type="ARBA" id="ARBA00022512"/>
    </source>
</evidence>
<evidence type="ECO:0000256" key="7">
    <source>
        <dbReference type="ARBA" id="ARBA00022801"/>
    </source>
</evidence>
<evidence type="ECO:0000256" key="17">
    <source>
        <dbReference type="SAM" id="SignalP"/>
    </source>
</evidence>
<dbReference type="InterPro" id="IPR017853">
    <property type="entry name" value="GH"/>
</dbReference>
<feature type="chain" id="PRO_5041260415" description="Endo-1,3-beta-glucanase btgC" evidence="17">
    <location>
        <begin position="20"/>
        <end position="324"/>
    </location>
</feature>
<evidence type="ECO:0000256" key="10">
    <source>
        <dbReference type="ARBA" id="ARBA00023277"/>
    </source>
</evidence>
<evidence type="ECO:0000313" key="19">
    <source>
        <dbReference type="Proteomes" id="UP001228113"/>
    </source>
</evidence>
<keyword evidence="10" id="KW-0119">Carbohydrate metabolism</keyword>
<gene>
    <name evidence="18" type="ORF">METESE_29550</name>
</gene>
<comment type="function">
    <text evidence="13">Glucanases play a role in cell expansion during growth, in cell-cell fusion during mating, and in spore release during sporulation. This enzyme may be involved in beta-glucan degradation. Active on laminarin and lichenan.</text>
</comment>
<dbReference type="GO" id="GO:0000272">
    <property type="term" value="P:polysaccharide catabolic process"/>
    <property type="evidence" value="ECO:0007669"/>
    <property type="project" value="UniProtKB-KW"/>
</dbReference>
<keyword evidence="4" id="KW-0134">Cell wall</keyword>
<evidence type="ECO:0000313" key="18">
    <source>
        <dbReference type="EMBL" id="BDU77997.1"/>
    </source>
</evidence>
<dbReference type="InterPro" id="IPR050732">
    <property type="entry name" value="Beta-glucan_modifiers"/>
</dbReference>
<evidence type="ECO:0000256" key="5">
    <source>
        <dbReference type="ARBA" id="ARBA00022525"/>
    </source>
</evidence>
<dbReference type="GO" id="GO:0004553">
    <property type="term" value="F:hydrolase activity, hydrolyzing O-glycosyl compounds"/>
    <property type="evidence" value="ECO:0007669"/>
    <property type="project" value="InterPro"/>
</dbReference>
<keyword evidence="6 17" id="KW-0732">Signal</keyword>
<proteinExistence type="predicted"/>
<dbReference type="PANTHER" id="PTHR16631">
    <property type="entry name" value="GLUCAN 1,3-BETA-GLUCOSIDASE"/>
    <property type="match status" value="1"/>
</dbReference>
<keyword evidence="5" id="KW-0964">Secreted</keyword>
<evidence type="ECO:0000256" key="13">
    <source>
        <dbReference type="ARBA" id="ARBA00037649"/>
    </source>
</evidence>
<evidence type="ECO:0000256" key="11">
    <source>
        <dbReference type="ARBA" id="ARBA00023316"/>
    </source>
</evidence>
<accession>A0AA48GUR8</accession>
<keyword evidence="9" id="KW-0325">Glycoprotein</keyword>
<evidence type="ECO:0000256" key="8">
    <source>
        <dbReference type="ARBA" id="ARBA00023136"/>
    </source>
</evidence>
<name>A0AA48GUR8_9BACT</name>
<dbReference type="PANTHER" id="PTHR16631:SF17">
    <property type="entry name" value="GLUCAN ENDO-1,3-BETA-GLUCOSIDASE BTGC"/>
    <property type="match status" value="1"/>
</dbReference>